<comment type="similarity">
    <text evidence="3 9">Belongs to the CobD/CbiB family.</text>
</comment>
<protein>
    <recommendedName>
        <fullName evidence="9">Cobalamin biosynthesis protein CobD</fullName>
    </recommendedName>
</protein>
<evidence type="ECO:0000256" key="2">
    <source>
        <dbReference type="ARBA" id="ARBA00004953"/>
    </source>
</evidence>
<evidence type="ECO:0000256" key="6">
    <source>
        <dbReference type="ARBA" id="ARBA00022692"/>
    </source>
</evidence>
<dbReference type="PANTHER" id="PTHR34308:SF1">
    <property type="entry name" value="COBALAMIN BIOSYNTHESIS PROTEIN CBIB"/>
    <property type="match status" value="1"/>
</dbReference>
<proteinExistence type="inferred from homology"/>
<gene>
    <name evidence="9" type="primary">cobD</name>
    <name evidence="10" type="ORF">SAMN02745163_03985</name>
</gene>
<dbReference type="Proteomes" id="UP000184310">
    <property type="component" value="Unassembled WGS sequence"/>
</dbReference>
<evidence type="ECO:0000256" key="1">
    <source>
        <dbReference type="ARBA" id="ARBA00004651"/>
    </source>
</evidence>
<evidence type="ECO:0000256" key="5">
    <source>
        <dbReference type="ARBA" id="ARBA00022573"/>
    </source>
</evidence>
<dbReference type="GO" id="GO:0009236">
    <property type="term" value="P:cobalamin biosynthetic process"/>
    <property type="evidence" value="ECO:0007669"/>
    <property type="project" value="UniProtKB-UniRule"/>
</dbReference>
<dbReference type="NCBIfam" id="TIGR00380">
    <property type="entry name" value="cobal_cbiB"/>
    <property type="match status" value="1"/>
</dbReference>
<reference evidence="10 11" key="1">
    <citation type="submission" date="2016-11" db="EMBL/GenBank/DDBJ databases">
        <authorList>
            <person name="Jaros S."/>
            <person name="Januszkiewicz K."/>
            <person name="Wedrychowicz H."/>
        </authorList>
    </citation>
    <scope>NUCLEOTIDE SEQUENCE [LARGE SCALE GENOMIC DNA]</scope>
    <source>
        <strain evidence="10 11">DSM 21758</strain>
    </source>
</reference>
<feature type="transmembrane region" description="Helical" evidence="9">
    <location>
        <begin position="160"/>
        <end position="181"/>
    </location>
</feature>
<feature type="transmembrane region" description="Helical" evidence="9">
    <location>
        <begin position="83"/>
        <end position="101"/>
    </location>
</feature>
<evidence type="ECO:0000256" key="9">
    <source>
        <dbReference type="HAMAP-Rule" id="MF_00024"/>
    </source>
</evidence>
<keyword evidence="11" id="KW-1185">Reference proteome</keyword>
<dbReference type="GO" id="GO:0015420">
    <property type="term" value="F:ABC-type vitamin B12 transporter activity"/>
    <property type="evidence" value="ECO:0007669"/>
    <property type="project" value="UniProtKB-UniRule"/>
</dbReference>
<evidence type="ECO:0000256" key="3">
    <source>
        <dbReference type="ARBA" id="ARBA00006263"/>
    </source>
</evidence>
<comment type="function">
    <text evidence="9">Converts cobyric acid to cobinamide by the addition of aminopropanol on the F carboxylic group.</text>
</comment>
<dbReference type="GO" id="GO:0048472">
    <property type="term" value="F:threonine-phosphate decarboxylase activity"/>
    <property type="evidence" value="ECO:0007669"/>
    <property type="project" value="InterPro"/>
</dbReference>
<keyword evidence="8 9" id="KW-0472">Membrane</keyword>
<evidence type="ECO:0000256" key="7">
    <source>
        <dbReference type="ARBA" id="ARBA00022989"/>
    </source>
</evidence>
<keyword evidence="5 9" id="KW-0169">Cobalamin biosynthesis</keyword>
<accession>A0A1M6T8Y1</accession>
<dbReference type="PANTHER" id="PTHR34308">
    <property type="entry name" value="COBALAMIN BIOSYNTHESIS PROTEIN CBIB"/>
    <property type="match status" value="1"/>
</dbReference>
<feature type="transmembrane region" description="Helical" evidence="9">
    <location>
        <begin position="212"/>
        <end position="232"/>
    </location>
</feature>
<dbReference type="RefSeq" id="WP_072992307.1">
    <property type="nucleotide sequence ID" value="NZ_FQZB01000019.1"/>
</dbReference>
<dbReference type="HAMAP" id="MF_00024">
    <property type="entry name" value="CobD_CbiB"/>
    <property type="match status" value="1"/>
</dbReference>
<comment type="pathway">
    <text evidence="2 9">Cofactor biosynthesis; adenosylcobalamin biosynthesis.</text>
</comment>
<name>A0A1M6T8Y1_9CLOT</name>
<keyword evidence="6 9" id="KW-0812">Transmembrane</keyword>
<evidence type="ECO:0000313" key="10">
    <source>
        <dbReference type="EMBL" id="SHK53299.1"/>
    </source>
</evidence>
<evidence type="ECO:0000256" key="4">
    <source>
        <dbReference type="ARBA" id="ARBA00022475"/>
    </source>
</evidence>
<feature type="transmembrane region" description="Helical" evidence="9">
    <location>
        <begin position="55"/>
        <end position="77"/>
    </location>
</feature>
<dbReference type="STRING" id="1121302.SAMN02745163_03985"/>
<comment type="subcellular location">
    <subcellularLocation>
        <location evidence="1 9">Cell membrane</location>
        <topology evidence="1 9">Multi-pass membrane protein</topology>
    </subcellularLocation>
</comment>
<sequence>MYSIYIIDILLAFLLDCILGDPYNFPHPVRFIGKFIRFFEKQIRKKERSKKALRYFYGPLLGITTVLATFFIVYFLLKLAFSINIYLYHFLNVIILWTSIAPRCLANEGYKVYKALKDEDVDLARERVSYLVSRDTKSLDEEGITRATVETILENVSDGIIAPMFFIFIFGAPLALVYKAINTLDSMVGYKNEKYEDLGFFSAKLDDLVNFIPARLSGLLISVASLLLGFNFRNSFKVFFRDRLKHKSPNSAHPEAAGAGALNIRLGGPNYYFGKIVEKPYIGDEIEKVNFKHILSSIKLLYGSTILMLLIGVIVYL</sequence>
<dbReference type="AlphaFoldDB" id="A0A1M6T8Y1"/>
<feature type="transmembrane region" description="Helical" evidence="9">
    <location>
        <begin position="300"/>
        <end position="316"/>
    </location>
</feature>
<dbReference type="InterPro" id="IPR004485">
    <property type="entry name" value="Cobalamin_biosynth_CobD/CbiB"/>
</dbReference>
<evidence type="ECO:0000313" key="11">
    <source>
        <dbReference type="Proteomes" id="UP000184310"/>
    </source>
</evidence>
<keyword evidence="4 9" id="KW-1003">Cell membrane</keyword>
<dbReference type="EMBL" id="FQZB01000019">
    <property type="protein sequence ID" value="SHK53299.1"/>
    <property type="molecule type" value="Genomic_DNA"/>
</dbReference>
<dbReference type="Pfam" id="PF03186">
    <property type="entry name" value="CobD_Cbib"/>
    <property type="match status" value="1"/>
</dbReference>
<organism evidence="10 11">
    <name type="scientific">Clostridium cavendishii DSM 21758</name>
    <dbReference type="NCBI Taxonomy" id="1121302"/>
    <lineage>
        <taxon>Bacteria</taxon>
        <taxon>Bacillati</taxon>
        <taxon>Bacillota</taxon>
        <taxon>Clostridia</taxon>
        <taxon>Eubacteriales</taxon>
        <taxon>Clostridiaceae</taxon>
        <taxon>Clostridium</taxon>
    </lineage>
</organism>
<dbReference type="GO" id="GO:0005886">
    <property type="term" value="C:plasma membrane"/>
    <property type="evidence" value="ECO:0007669"/>
    <property type="project" value="UniProtKB-SubCell"/>
</dbReference>
<evidence type="ECO:0000256" key="8">
    <source>
        <dbReference type="ARBA" id="ARBA00023136"/>
    </source>
</evidence>
<dbReference type="UniPathway" id="UPA00148"/>
<keyword evidence="7 9" id="KW-1133">Transmembrane helix</keyword>